<dbReference type="AlphaFoldDB" id="A0A7J0FP98"/>
<reference evidence="9 10" key="1">
    <citation type="submission" date="2019-07" db="EMBL/GenBank/DDBJ databases">
        <title>De Novo Assembly of kiwifruit Actinidia rufa.</title>
        <authorList>
            <person name="Sugita-Konishi S."/>
            <person name="Sato K."/>
            <person name="Mori E."/>
            <person name="Abe Y."/>
            <person name="Kisaki G."/>
            <person name="Hamano K."/>
            <person name="Suezawa K."/>
            <person name="Otani M."/>
            <person name="Fukuda T."/>
            <person name="Manabe T."/>
            <person name="Gomi K."/>
            <person name="Tabuchi M."/>
            <person name="Akimitsu K."/>
            <person name="Kataoka I."/>
        </authorList>
    </citation>
    <scope>NUCLEOTIDE SEQUENCE [LARGE SCALE GENOMIC DNA]</scope>
    <source>
        <strain evidence="10">cv. Fuchu</strain>
    </source>
</reference>
<dbReference type="PANTHER" id="PTHR46144:SF6">
    <property type="entry name" value="C2H2-TYPE DOMAIN-CONTAINING PROTEIN"/>
    <property type="match status" value="1"/>
</dbReference>
<keyword evidence="7" id="KW-0812">Transmembrane</keyword>
<dbReference type="SUPFAM" id="SSF57667">
    <property type="entry name" value="beta-beta-alpha zinc fingers"/>
    <property type="match status" value="1"/>
</dbReference>
<feature type="domain" description="C2H2-type" evidence="8">
    <location>
        <begin position="135"/>
        <end position="157"/>
    </location>
</feature>
<feature type="transmembrane region" description="Helical" evidence="7">
    <location>
        <begin position="74"/>
        <end position="93"/>
    </location>
</feature>
<comment type="caution">
    <text evidence="9">The sequence shown here is derived from an EMBL/GenBank/DDBJ whole genome shotgun (WGS) entry which is preliminary data.</text>
</comment>
<evidence type="ECO:0000256" key="1">
    <source>
        <dbReference type="ARBA" id="ARBA00004123"/>
    </source>
</evidence>
<keyword evidence="6" id="KW-0539">Nucleus</keyword>
<dbReference type="OrthoDB" id="434647at2759"/>
<sequence>MLLASKYSSTATFSSVAATTSSAVFIPSTAAASSVTAVVIPAPTACFFIMEASSAAAPPFIIFRLFASKSFTDAFAFFPAAFPLLGVLVNSVIRPLENPDKGKAAGKKAEASVEDLEAKRRKIMEGGAAEAVKLCTVCNVVCNGELVYSYHMAGKKHASMMKKHAVGVGVTTAVTEEAAVVEGINIVEEVVAAIEEEVAAEENFDASSIVGTESTGNGSMKRIKKRSRWMKDYMI</sequence>
<dbReference type="InterPro" id="IPR013087">
    <property type="entry name" value="Znf_C2H2_type"/>
</dbReference>
<evidence type="ECO:0000256" key="2">
    <source>
        <dbReference type="ARBA" id="ARBA00022723"/>
    </source>
</evidence>
<feature type="transmembrane region" description="Helical" evidence="7">
    <location>
        <begin position="47"/>
        <end position="67"/>
    </location>
</feature>
<evidence type="ECO:0000256" key="7">
    <source>
        <dbReference type="SAM" id="Phobius"/>
    </source>
</evidence>
<keyword evidence="4" id="KW-0863">Zinc-finger</keyword>
<keyword evidence="3" id="KW-0677">Repeat</keyword>
<keyword evidence="2" id="KW-0479">Metal-binding</keyword>
<comment type="subcellular location">
    <subcellularLocation>
        <location evidence="1">Nucleus</location>
    </subcellularLocation>
</comment>
<evidence type="ECO:0000256" key="4">
    <source>
        <dbReference type="ARBA" id="ARBA00022771"/>
    </source>
</evidence>
<dbReference type="Proteomes" id="UP000585474">
    <property type="component" value="Unassembled WGS sequence"/>
</dbReference>
<evidence type="ECO:0000259" key="8">
    <source>
        <dbReference type="Pfam" id="PF12874"/>
    </source>
</evidence>
<dbReference type="GO" id="GO:0008270">
    <property type="term" value="F:zinc ion binding"/>
    <property type="evidence" value="ECO:0007669"/>
    <property type="project" value="UniProtKB-KW"/>
</dbReference>
<evidence type="ECO:0000256" key="6">
    <source>
        <dbReference type="ARBA" id="ARBA00023242"/>
    </source>
</evidence>
<keyword evidence="7" id="KW-0472">Membrane</keyword>
<evidence type="ECO:0000256" key="3">
    <source>
        <dbReference type="ARBA" id="ARBA00022737"/>
    </source>
</evidence>
<keyword evidence="5" id="KW-0862">Zinc</keyword>
<gene>
    <name evidence="9" type="ORF">Acr_14g0000400</name>
</gene>
<dbReference type="Pfam" id="PF12874">
    <property type="entry name" value="zf-met"/>
    <property type="match status" value="1"/>
</dbReference>
<name>A0A7J0FP98_9ERIC</name>
<evidence type="ECO:0000256" key="5">
    <source>
        <dbReference type="ARBA" id="ARBA00022833"/>
    </source>
</evidence>
<dbReference type="Gene3D" id="3.30.160.60">
    <property type="entry name" value="Classic Zinc Finger"/>
    <property type="match status" value="1"/>
</dbReference>
<dbReference type="InterPro" id="IPR051868">
    <property type="entry name" value="ZN346_ZMAT4"/>
</dbReference>
<accession>A0A7J0FP98</accession>
<dbReference type="InterPro" id="IPR036236">
    <property type="entry name" value="Znf_C2H2_sf"/>
</dbReference>
<dbReference type="PANTHER" id="PTHR46144">
    <property type="entry name" value="ZINC FINGER PROTEIN 385B-LIKE"/>
    <property type="match status" value="1"/>
</dbReference>
<evidence type="ECO:0000313" key="10">
    <source>
        <dbReference type="Proteomes" id="UP000585474"/>
    </source>
</evidence>
<keyword evidence="7" id="KW-1133">Transmembrane helix</keyword>
<dbReference type="EMBL" id="BJWL01000014">
    <property type="protein sequence ID" value="GFZ00404.1"/>
    <property type="molecule type" value="Genomic_DNA"/>
</dbReference>
<dbReference type="GO" id="GO:0005634">
    <property type="term" value="C:nucleus"/>
    <property type="evidence" value="ECO:0007669"/>
    <property type="project" value="UniProtKB-SubCell"/>
</dbReference>
<keyword evidence="10" id="KW-1185">Reference proteome</keyword>
<proteinExistence type="predicted"/>
<protein>
    <recommendedName>
        <fullName evidence="8">C2H2-type domain-containing protein</fullName>
    </recommendedName>
</protein>
<evidence type="ECO:0000313" key="9">
    <source>
        <dbReference type="EMBL" id="GFZ00404.1"/>
    </source>
</evidence>
<organism evidence="9 10">
    <name type="scientific">Actinidia rufa</name>
    <dbReference type="NCBI Taxonomy" id="165716"/>
    <lineage>
        <taxon>Eukaryota</taxon>
        <taxon>Viridiplantae</taxon>
        <taxon>Streptophyta</taxon>
        <taxon>Embryophyta</taxon>
        <taxon>Tracheophyta</taxon>
        <taxon>Spermatophyta</taxon>
        <taxon>Magnoliopsida</taxon>
        <taxon>eudicotyledons</taxon>
        <taxon>Gunneridae</taxon>
        <taxon>Pentapetalae</taxon>
        <taxon>asterids</taxon>
        <taxon>Ericales</taxon>
        <taxon>Actinidiaceae</taxon>
        <taxon>Actinidia</taxon>
    </lineage>
</organism>